<keyword evidence="3" id="KW-1185">Reference proteome</keyword>
<protein>
    <submittedName>
        <fullName evidence="2">DUF2141 domain-containing protein</fullName>
    </submittedName>
</protein>
<comment type="caution">
    <text evidence="2">The sequence shown here is derived from an EMBL/GenBank/DDBJ whole genome shotgun (WGS) entry which is preliminary data.</text>
</comment>
<keyword evidence="1" id="KW-0732">Signal</keyword>
<feature type="signal peptide" evidence="1">
    <location>
        <begin position="1"/>
        <end position="21"/>
    </location>
</feature>
<dbReference type="RefSeq" id="WP_218446742.1">
    <property type="nucleotide sequence ID" value="NZ_JAGSPA010000006.1"/>
</dbReference>
<feature type="chain" id="PRO_5045993534" evidence="1">
    <location>
        <begin position="22"/>
        <end position="167"/>
    </location>
</feature>
<sequence>MNIQKLLVLLPCAAAAMALDAAPSAETVNSPAPATVPADTPAEAGPRLHLTLHGLRSSQGHVRVCLWSNGDGFPDCRKNSGVTRLAAPAAETVTVDVTDLPPGNYGISVIHDENDNRRLDKGFMGLPSEGVGFSNNASAPFGPPKYAKVRFALTGETEQVIRMKYYL</sequence>
<proteinExistence type="predicted"/>
<dbReference type="Proteomes" id="UP000722336">
    <property type="component" value="Unassembled WGS sequence"/>
</dbReference>
<organism evidence="2 3">
    <name type="scientific">Pacificimonas pallii</name>
    <dbReference type="NCBI Taxonomy" id="2827236"/>
    <lineage>
        <taxon>Bacteria</taxon>
        <taxon>Pseudomonadati</taxon>
        <taxon>Pseudomonadota</taxon>
        <taxon>Alphaproteobacteria</taxon>
        <taxon>Sphingomonadales</taxon>
        <taxon>Sphingosinicellaceae</taxon>
        <taxon>Pacificimonas</taxon>
    </lineage>
</organism>
<name>A0ABS6SHK8_9SPHN</name>
<reference evidence="2 3" key="1">
    <citation type="submission" date="2021-04" db="EMBL/GenBank/DDBJ databases">
        <authorList>
            <person name="Pira H."/>
            <person name="Risdian C."/>
            <person name="Wink J."/>
        </authorList>
    </citation>
    <scope>NUCLEOTIDE SEQUENCE [LARGE SCALE GENOMIC DNA]</scope>
    <source>
        <strain evidence="2 3">WHA3</strain>
    </source>
</reference>
<dbReference type="Pfam" id="PF09912">
    <property type="entry name" value="DUF2141"/>
    <property type="match status" value="1"/>
</dbReference>
<dbReference type="InterPro" id="IPR018673">
    <property type="entry name" value="DUF2141"/>
</dbReference>
<dbReference type="EMBL" id="JAGSPA010000006">
    <property type="protein sequence ID" value="MBV7257892.1"/>
    <property type="molecule type" value="Genomic_DNA"/>
</dbReference>
<evidence type="ECO:0000313" key="3">
    <source>
        <dbReference type="Proteomes" id="UP000722336"/>
    </source>
</evidence>
<evidence type="ECO:0000256" key="1">
    <source>
        <dbReference type="SAM" id="SignalP"/>
    </source>
</evidence>
<evidence type="ECO:0000313" key="2">
    <source>
        <dbReference type="EMBL" id="MBV7257892.1"/>
    </source>
</evidence>
<gene>
    <name evidence="2" type="ORF">KCG44_13990</name>
</gene>
<accession>A0ABS6SHK8</accession>